<evidence type="ECO:0000313" key="1">
    <source>
        <dbReference type="EMBL" id="MFC2999379.1"/>
    </source>
</evidence>
<keyword evidence="2" id="KW-1185">Reference proteome</keyword>
<dbReference type="RefSeq" id="WP_216835278.1">
    <property type="nucleotide sequence ID" value="NZ_JAFNJS010000001.1"/>
</dbReference>
<gene>
    <name evidence="1" type="ORF">ACFOD3_05700</name>
</gene>
<dbReference type="Proteomes" id="UP001595420">
    <property type="component" value="Unassembled WGS sequence"/>
</dbReference>
<reference evidence="2" key="1">
    <citation type="journal article" date="2019" name="Int. J. Syst. Evol. Microbiol.">
        <title>The Global Catalogue of Microorganisms (GCM) 10K type strain sequencing project: providing services to taxonomists for standard genome sequencing and annotation.</title>
        <authorList>
            <consortium name="The Broad Institute Genomics Platform"/>
            <consortium name="The Broad Institute Genome Sequencing Center for Infectious Disease"/>
            <person name="Wu L."/>
            <person name="Ma J."/>
        </authorList>
    </citation>
    <scope>NUCLEOTIDE SEQUENCE [LARGE SCALE GENOMIC DNA]</scope>
    <source>
        <strain evidence="2">CGMCC 1.16855</strain>
    </source>
</reference>
<comment type="caution">
    <text evidence="1">The sequence shown here is derived from an EMBL/GenBank/DDBJ whole genome shotgun (WGS) entry which is preliminary data.</text>
</comment>
<protein>
    <submittedName>
        <fullName evidence="1">Uncharacterized protein</fullName>
    </submittedName>
</protein>
<proteinExistence type="predicted"/>
<evidence type="ECO:0000313" key="2">
    <source>
        <dbReference type="Proteomes" id="UP001595420"/>
    </source>
</evidence>
<name>A0ABV7BRP3_9PROT</name>
<organism evidence="1 2">
    <name type="scientific">Falsiroseomonas tokyonensis</name>
    <dbReference type="NCBI Taxonomy" id="430521"/>
    <lineage>
        <taxon>Bacteria</taxon>
        <taxon>Pseudomonadati</taxon>
        <taxon>Pseudomonadota</taxon>
        <taxon>Alphaproteobacteria</taxon>
        <taxon>Acetobacterales</taxon>
        <taxon>Roseomonadaceae</taxon>
        <taxon>Falsiroseomonas</taxon>
    </lineage>
</organism>
<accession>A0ABV7BRP3</accession>
<dbReference type="EMBL" id="JBHRSB010000001">
    <property type="protein sequence ID" value="MFC2999379.1"/>
    <property type="molecule type" value="Genomic_DNA"/>
</dbReference>
<sequence length="74" mass="7849">MLPLRAMVALNLSQRIAGQTVWLELVSITPETGVPKGAANVREDTGGDVLASGTTMQWNRPVKSWNAGAVMVDA</sequence>